<dbReference type="GO" id="GO:0005764">
    <property type="term" value="C:lysosome"/>
    <property type="evidence" value="ECO:0007669"/>
    <property type="project" value="TreeGrafter"/>
</dbReference>
<comment type="function">
    <text evidence="1">Alpha-L-fucosidase is responsible for hydrolyzing the alpha-1,6-linked fucose joined to the reducing-end N-acetylglucosamine of the carbohydrate moieties of glycoproteins.</text>
</comment>
<comment type="caution">
    <text evidence="9">The sequence shown here is derived from an EMBL/GenBank/DDBJ whole genome shotgun (WGS) entry which is preliminary data.</text>
</comment>
<dbReference type="PANTHER" id="PTHR10030">
    <property type="entry name" value="ALPHA-L-FUCOSIDASE"/>
    <property type="match status" value="1"/>
</dbReference>
<dbReference type="InterPro" id="IPR057739">
    <property type="entry name" value="Glyco_hydro_29_N"/>
</dbReference>
<evidence type="ECO:0000256" key="1">
    <source>
        <dbReference type="ARBA" id="ARBA00004071"/>
    </source>
</evidence>
<dbReference type="InterPro" id="IPR000933">
    <property type="entry name" value="Glyco_hydro_29"/>
</dbReference>
<gene>
    <name evidence="9" type="ORF">FYJ45_15900</name>
</gene>
<proteinExistence type="inferred from homology"/>
<reference evidence="9 10" key="1">
    <citation type="submission" date="2019-08" db="EMBL/GenBank/DDBJ databases">
        <title>In-depth cultivation of the pig gut microbiome towards novel bacterial diversity and tailored functional studies.</title>
        <authorList>
            <person name="Wylensek D."/>
            <person name="Hitch T.C.A."/>
            <person name="Clavel T."/>
        </authorList>
    </citation>
    <scope>NUCLEOTIDE SEQUENCE [LARGE SCALE GENOMIC DNA]</scope>
    <source>
        <strain evidence="9 10">WCA-389-WT-23B</strain>
    </source>
</reference>
<evidence type="ECO:0000313" key="9">
    <source>
        <dbReference type="EMBL" id="MSS89713.1"/>
    </source>
</evidence>
<dbReference type="SUPFAM" id="SSF51445">
    <property type="entry name" value="(Trans)glycosidases"/>
    <property type="match status" value="1"/>
</dbReference>
<keyword evidence="5" id="KW-0378">Hydrolase</keyword>
<dbReference type="EC" id="3.2.1.51" evidence="3"/>
<dbReference type="Pfam" id="PF01120">
    <property type="entry name" value="Alpha_L_fucos"/>
    <property type="match status" value="1"/>
</dbReference>
<dbReference type="SMART" id="SM00812">
    <property type="entry name" value="Alpha_L_fucos"/>
    <property type="match status" value="1"/>
</dbReference>
<feature type="compositionally biased region" description="Acidic residues" evidence="7">
    <location>
        <begin position="9"/>
        <end position="26"/>
    </location>
</feature>
<dbReference type="GO" id="GO:0004560">
    <property type="term" value="F:alpha-L-fucosidase activity"/>
    <property type="evidence" value="ECO:0007669"/>
    <property type="project" value="InterPro"/>
</dbReference>
<dbReference type="InterPro" id="IPR016286">
    <property type="entry name" value="FUC_metazoa-typ"/>
</dbReference>
<protein>
    <recommendedName>
        <fullName evidence="3">alpha-L-fucosidase</fullName>
        <ecNumber evidence="3">3.2.1.51</ecNumber>
    </recommendedName>
</protein>
<keyword evidence="4" id="KW-0732">Signal</keyword>
<dbReference type="EMBL" id="VUMI01000026">
    <property type="protein sequence ID" value="MSS89713.1"/>
    <property type="molecule type" value="Genomic_DNA"/>
</dbReference>
<dbReference type="AlphaFoldDB" id="A0A6N7WG64"/>
<dbReference type="Gene3D" id="3.20.20.80">
    <property type="entry name" value="Glycosidases"/>
    <property type="match status" value="1"/>
</dbReference>
<dbReference type="PANTHER" id="PTHR10030:SF37">
    <property type="entry name" value="ALPHA-L-FUCOSIDASE-RELATED"/>
    <property type="match status" value="1"/>
</dbReference>
<name>A0A6N7WG64_9FIRM</name>
<dbReference type="Gene3D" id="2.60.40.1180">
    <property type="entry name" value="Golgi alpha-mannosidase II"/>
    <property type="match status" value="1"/>
</dbReference>
<dbReference type="InterPro" id="IPR017853">
    <property type="entry name" value="GH"/>
</dbReference>
<evidence type="ECO:0000256" key="6">
    <source>
        <dbReference type="ARBA" id="ARBA00023295"/>
    </source>
</evidence>
<evidence type="ECO:0000256" key="7">
    <source>
        <dbReference type="SAM" id="MobiDB-lite"/>
    </source>
</evidence>
<evidence type="ECO:0000313" key="10">
    <source>
        <dbReference type="Proteomes" id="UP000436047"/>
    </source>
</evidence>
<feature type="region of interest" description="Disordered" evidence="7">
    <location>
        <begin position="1"/>
        <end position="28"/>
    </location>
</feature>
<dbReference type="GO" id="GO:0016139">
    <property type="term" value="P:glycoside catabolic process"/>
    <property type="evidence" value="ECO:0007669"/>
    <property type="project" value="TreeGrafter"/>
</dbReference>
<accession>A0A6N7WG64</accession>
<organism evidence="9 10">
    <name type="scientific">Eisenbergiella porci</name>
    <dbReference type="NCBI Taxonomy" id="2652274"/>
    <lineage>
        <taxon>Bacteria</taxon>
        <taxon>Bacillati</taxon>
        <taxon>Bacillota</taxon>
        <taxon>Clostridia</taxon>
        <taxon>Lachnospirales</taxon>
        <taxon>Lachnospiraceae</taxon>
        <taxon>Eisenbergiella</taxon>
    </lineage>
</organism>
<sequence length="495" mass="56483">MEKLQTADELTEEIPDSAAGENEEAPEEKIVQGVHNYSAAEGYVRPTDPKVLEKLEWFQDQKLALMMHWGPYSQLGVVESWALSDADAGWSRTDIDWEADGRSFKEQYFGLNKTFNPIRFDPEKWAETAAEAGIRYLVFTTKHHDGFCMWDSKYSDYKITGEDCPFHTHRYADICGHLFEAFRKKGMGIAAYFSKADWHTDSYWAKGFPRGEYMWRGPSYVPAEHPEEWERFVAYTQNQIRELAANYGKLDIMWFDAGWVCPQAGQDIRLGEVIEEIRRWQPGMLCADRTVGGPYENYITPEQCVPEEPLGVPWESCITLGTSFSFAYEDTYKTPREVICLLVDIVAKGGNLAINVGPQPDGRLPKGAVASLKGMGEWLKVYGEAIYGTRVCDPYKKGNIAFTRKKDEDILYALELFPDEKTVVPEVVLLPFTEDVIESIVKVTMPDSGESIPFTRQKSGILVKPPRRPLDTAPIARVYRIERKRRSARTGEERR</sequence>
<evidence type="ECO:0000256" key="4">
    <source>
        <dbReference type="ARBA" id="ARBA00022729"/>
    </source>
</evidence>
<dbReference type="PRINTS" id="PR00741">
    <property type="entry name" value="GLHYDRLASE29"/>
</dbReference>
<dbReference type="GO" id="GO:0006004">
    <property type="term" value="P:fucose metabolic process"/>
    <property type="evidence" value="ECO:0007669"/>
    <property type="project" value="InterPro"/>
</dbReference>
<evidence type="ECO:0000256" key="3">
    <source>
        <dbReference type="ARBA" id="ARBA00012662"/>
    </source>
</evidence>
<evidence type="ECO:0000259" key="8">
    <source>
        <dbReference type="Pfam" id="PF01120"/>
    </source>
</evidence>
<evidence type="ECO:0000256" key="5">
    <source>
        <dbReference type="ARBA" id="ARBA00022801"/>
    </source>
</evidence>
<comment type="similarity">
    <text evidence="2">Belongs to the glycosyl hydrolase 29 family.</text>
</comment>
<keyword evidence="10" id="KW-1185">Reference proteome</keyword>
<dbReference type="Proteomes" id="UP000436047">
    <property type="component" value="Unassembled WGS sequence"/>
</dbReference>
<evidence type="ECO:0000256" key="2">
    <source>
        <dbReference type="ARBA" id="ARBA00007951"/>
    </source>
</evidence>
<feature type="domain" description="Glycoside hydrolase family 29 N-terminal" evidence="8">
    <location>
        <begin position="38"/>
        <end position="384"/>
    </location>
</feature>
<keyword evidence="6" id="KW-0326">Glycosidase</keyword>
<dbReference type="InterPro" id="IPR013780">
    <property type="entry name" value="Glyco_hydro_b"/>
</dbReference>